<dbReference type="AlphaFoldDB" id="A0A5B7CYM7"/>
<gene>
    <name evidence="2" type="ORF">E2C01_007237</name>
</gene>
<reference evidence="2 3" key="1">
    <citation type="submission" date="2019-05" db="EMBL/GenBank/DDBJ databases">
        <title>Another draft genome of Portunus trituberculatus and its Hox gene families provides insights of decapod evolution.</title>
        <authorList>
            <person name="Jeong J.-H."/>
            <person name="Song I."/>
            <person name="Kim S."/>
            <person name="Choi T."/>
            <person name="Kim D."/>
            <person name="Ryu S."/>
            <person name="Kim W."/>
        </authorList>
    </citation>
    <scope>NUCLEOTIDE SEQUENCE [LARGE SCALE GENOMIC DNA]</scope>
    <source>
        <tissue evidence="2">Muscle</tissue>
    </source>
</reference>
<organism evidence="2 3">
    <name type="scientific">Portunus trituberculatus</name>
    <name type="common">Swimming crab</name>
    <name type="synonym">Neptunus trituberculatus</name>
    <dbReference type="NCBI Taxonomy" id="210409"/>
    <lineage>
        <taxon>Eukaryota</taxon>
        <taxon>Metazoa</taxon>
        <taxon>Ecdysozoa</taxon>
        <taxon>Arthropoda</taxon>
        <taxon>Crustacea</taxon>
        <taxon>Multicrustacea</taxon>
        <taxon>Malacostraca</taxon>
        <taxon>Eumalacostraca</taxon>
        <taxon>Eucarida</taxon>
        <taxon>Decapoda</taxon>
        <taxon>Pleocyemata</taxon>
        <taxon>Brachyura</taxon>
        <taxon>Eubrachyura</taxon>
        <taxon>Portunoidea</taxon>
        <taxon>Portunidae</taxon>
        <taxon>Portuninae</taxon>
        <taxon>Portunus</taxon>
    </lineage>
</organism>
<keyword evidence="3" id="KW-1185">Reference proteome</keyword>
<protein>
    <submittedName>
        <fullName evidence="2">Uncharacterized protein</fullName>
    </submittedName>
</protein>
<feature type="region of interest" description="Disordered" evidence="1">
    <location>
        <begin position="48"/>
        <end position="76"/>
    </location>
</feature>
<accession>A0A5B7CYM7</accession>
<proteinExistence type="predicted"/>
<comment type="caution">
    <text evidence="2">The sequence shown here is derived from an EMBL/GenBank/DDBJ whole genome shotgun (WGS) entry which is preliminary data.</text>
</comment>
<dbReference type="Proteomes" id="UP000324222">
    <property type="component" value="Unassembled WGS sequence"/>
</dbReference>
<name>A0A5B7CYM7_PORTR</name>
<dbReference type="EMBL" id="VSRR010000354">
    <property type="protein sequence ID" value="MPC14469.1"/>
    <property type="molecule type" value="Genomic_DNA"/>
</dbReference>
<evidence type="ECO:0000313" key="3">
    <source>
        <dbReference type="Proteomes" id="UP000324222"/>
    </source>
</evidence>
<evidence type="ECO:0000256" key="1">
    <source>
        <dbReference type="SAM" id="MobiDB-lite"/>
    </source>
</evidence>
<evidence type="ECO:0000313" key="2">
    <source>
        <dbReference type="EMBL" id="MPC14469.1"/>
    </source>
</evidence>
<sequence>MFGRSEHSQAASVTRVNLPYQLPFYSPLTWHGTPEYTNSRTTPLLAAQTTEDPGSTGGSHDHNHRRTGAGPASAHETRLSGAPVFLFSEASPRQKSQYGEADTFFLPLSLWLSTVAPPAEGIRESLPWPTPPPRRPELRPMTKQIQLYSPEKPWHSSNNPTWDADTSVINPMGGKYC</sequence>